<feature type="domain" description="RsiG-like" evidence="2">
    <location>
        <begin position="124"/>
        <end position="184"/>
    </location>
</feature>
<accession>A0A1J7BGZ3</accession>
<sequence>MGGVGPDAADLGPDDPAELRRLPLDRLRAIRAAAREEEADLSYLRRMLQGRIDILRAELTRRRDGEPPAPPRDAAPEEDDLVGRLSEILRDAPPRVRGSARHLTVRAPRARRYRELVPVVMASELTDLGAHDDAELADARARLVGYEQQLSGRRHAVQRVADAASSEIARRYREGEASVDDLLEGAAG</sequence>
<dbReference type="InterPro" id="IPR049575">
    <property type="entry name" value="RsiG-like"/>
</dbReference>
<feature type="region of interest" description="Disordered" evidence="1">
    <location>
        <begin position="59"/>
        <end position="79"/>
    </location>
</feature>
<feature type="domain" description="RsiG-like" evidence="2">
    <location>
        <begin position="14"/>
        <end position="88"/>
    </location>
</feature>
<gene>
    <name evidence="3" type="ORF">BIV57_09550</name>
</gene>
<protein>
    <recommendedName>
        <fullName evidence="2">RsiG-like domain-containing protein</fullName>
    </recommendedName>
</protein>
<name>A0A1J7BGZ3_9ACTN</name>
<organism evidence="3 4">
    <name type="scientific">Mangrovactinospora gilvigrisea</name>
    <dbReference type="NCBI Taxonomy" id="1428644"/>
    <lineage>
        <taxon>Bacteria</taxon>
        <taxon>Bacillati</taxon>
        <taxon>Actinomycetota</taxon>
        <taxon>Actinomycetes</taxon>
        <taxon>Kitasatosporales</taxon>
        <taxon>Streptomycetaceae</taxon>
        <taxon>Mangrovactinospora</taxon>
    </lineage>
</organism>
<dbReference type="AlphaFoldDB" id="A0A1J7BGZ3"/>
<proteinExistence type="predicted"/>
<evidence type="ECO:0000259" key="2">
    <source>
        <dbReference type="Pfam" id="PF22802"/>
    </source>
</evidence>
<dbReference type="Proteomes" id="UP000243342">
    <property type="component" value="Unassembled WGS sequence"/>
</dbReference>
<evidence type="ECO:0000313" key="3">
    <source>
        <dbReference type="EMBL" id="OIV37837.1"/>
    </source>
</evidence>
<reference evidence="3 4" key="1">
    <citation type="submission" date="2016-10" db="EMBL/GenBank/DDBJ databases">
        <title>Genome sequence of Streptomyces gilvigriseus MUSC 26.</title>
        <authorList>
            <person name="Lee L.-H."/>
            <person name="Ser H.-L."/>
        </authorList>
    </citation>
    <scope>NUCLEOTIDE SEQUENCE [LARGE SCALE GENOMIC DNA]</scope>
    <source>
        <strain evidence="3 4">MUSC 26</strain>
    </source>
</reference>
<comment type="caution">
    <text evidence="3">The sequence shown here is derived from an EMBL/GenBank/DDBJ whole genome shotgun (WGS) entry which is preliminary data.</text>
</comment>
<evidence type="ECO:0000256" key="1">
    <source>
        <dbReference type="SAM" id="MobiDB-lite"/>
    </source>
</evidence>
<keyword evidence="4" id="KW-1185">Reference proteome</keyword>
<dbReference type="EMBL" id="MLCF01000043">
    <property type="protein sequence ID" value="OIV37837.1"/>
    <property type="molecule type" value="Genomic_DNA"/>
</dbReference>
<dbReference type="InterPro" id="IPR055209">
    <property type="entry name" value="RsiG-like_dom"/>
</dbReference>
<dbReference type="Pfam" id="PF22802">
    <property type="entry name" value="RsiG"/>
    <property type="match status" value="2"/>
</dbReference>
<dbReference type="STRING" id="1428644.BIV57_09550"/>
<evidence type="ECO:0000313" key="4">
    <source>
        <dbReference type="Proteomes" id="UP000243342"/>
    </source>
</evidence>
<dbReference type="CDD" id="cd21107">
    <property type="entry name" value="RsiG"/>
    <property type="match status" value="1"/>
</dbReference>